<proteinExistence type="predicted"/>
<dbReference type="InterPro" id="IPR013083">
    <property type="entry name" value="Znf_RING/FYVE/PHD"/>
</dbReference>
<dbReference type="OrthoDB" id="8043741at2759"/>
<dbReference type="Gene3D" id="3.30.40.10">
    <property type="entry name" value="Zinc/RING finger domain, C3HC4 (zinc finger)"/>
    <property type="match status" value="1"/>
</dbReference>
<dbReference type="SUPFAM" id="SSF57850">
    <property type="entry name" value="RING/U-box"/>
    <property type="match status" value="1"/>
</dbReference>
<evidence type="ECO:0000256" key="4">
    <source>
        <dbReference type="SAM" id="MobiDB-lite"/>
    </source>
</evidence>
<evidence type="ECO:0000256" key="3">
    <source>
        <dbReference type="PROSITE-ProRule" id="PRU00175"/>
    </source>
</evidence>
<dbReference type="Proteomes" id="UP000198287">
    <property type="component" value="Unassembled WGS sequence"/>
</dbReference>
<accession>A0A226E058</accession>
<comment type="caution">
    <text evidence="6">The sequence shown here is derived from an EMBL/GenBank/DDBJ whole genome shotgun (WGS) entry which is preliminary data.</text>
</comment>
<dbReference type="EMBL" id="LNIX01000008">
    <property type="protein sequence ID" value="OXA51135.1"/>
    <property type="molecule type" value="Genomic_DNA"/>
</dbReference>
<feature type="region of interest" description="Disordered" evidence="4">
    <location>
        <begin position="130"/>
        <end position="169"/>
    </location>
</feature>
<keyword evidence="2" id="KW-0862">Zinc</keyword>
<evidence type="ECO:0000256" key="2">
    <source>
        <dbReference type="ARBA" id="ARBA00022833"/>
    </source>
</evidence>
<feature type="region of interest" description="Disordered" evidence="4">
    <location>
        <begin position="1"/>
        <end position="22"/>
    </location>
</feature>
<dbReference type="PROSITE" id="PS50089">
    <property type="entry name" value="ZF_RING_2"/>
    <property type="match status" value="1"/>
</dbReference>
<dbReference type="SMART" id="SM00184">
    <property type="entry name" value="RING"/>
    <property type="match status" value="1"/>
</dbReference>
<organism evidence="6 7">
    <name type="scientific">Folsomia candida</name>
    <name type="common">Springtail</name>
    <dbReference type="NCBI Taxonomy" id="158441"/>
    <lineage>
        <taxon>Eukaryota</taxon>
        <taxon>Metazoa</taxon>
        <taxon>Ecdysozoa</taxon>
        <taxon>Arthropoda</taxon>
        <taxon>Hexapoda</taxon>
        <taxon>Collembola</taxon>
        <taxon>Entomobryomorpha</taxon>
        <taxon>Isotomoidea</taxon>
        <taxon>Isotomidae</taxon>
        <taxon>Proisotominae</taxon>
        <taxon>Folsomia</taxon>
    </lineage>
</organism>
<keyword evidence="1 3" id="KW-0863">Zinc-finger</keyword>
<dbReference type="GO" id="GO:0005634">
    <property type="term" value="C:nucleus"/>
    <property type="evidence" value="ECO:0007669"/>
    <property type="project" value="InterPro"/>
</dbReference>
<dbReference type="PANTHER" id="PTHR16047:SF7">
    <property type="entry name" value="E3 UBIQUITIN-PROTEIN LIGASE RFWD3"/>
    <property type="match status" value="1"/>
</dbReference>
<gene>
    <name evidence="6" type="ORF">Fcan01_14554</name>
</gene>
<dbReference type="Pfam" id="PF13639">
    <property type="entry name" value="zf-RING_2"/>
    <property type="match status" value="1"/>
</dbReference>
<keyword evidence="1 3" id="KW-0479">Metal-binding</keyword>
<sequence>MSSSSPPVRPPRRTPQPSRPVTRNVSILSKRNTKSLWKMIRSMIIPTRLVTAFASCGGGGNSVAARRKRRLDRAMKNGGQAPLERRIISSPPVEALANLSLAEEVVEPESQIQTQTVEVQIEIVPNAEATTTVTSPTDGDISLGNTGSTADTADNTVESVQPPPPPPPEEIIVRLREKKDSATDRSSIVDADKFHGWRKSSIDVNTEPPLTLSMRVEFERSIGNSSGLYGYGGGLVARLFTCDLGLGRFIPIDELVLHSDFHDKGIKAGFICIICRDDFLELPDAQGDEGHMVATKCGHLYHETCLQSWFASKSRKKTNGATNPGQPCPHCQSPIQYEDIIRLFPAQV</sequence>
<reference evidence="6 7" key="1">
    <citation type="submission" date="2015-12" db="EMBL/GenBank/DDBJ databases">
        <title>The genome of Folsomia candida.</title>
        <authorList>
            <person name="Faddeeva A."/>
            <person name="Derks M.F."/>
            <person name="Anvar Y."/>
            <person name="Smit S."/>
            <person name="Van Straalen N."/>
            <person name="Roelofs D."/>
        </authorList>
    </citation>
    <scope>NUCLEOTIDE SEQUENCE [LARGE SCALE GENOMIC DNA]</scope>
    <source>
        <strain evidence="6 7">VU population</strain>
        <tissue evidence="6">Whole body</tissue>
    </source>
</reference>
<dbReference type="InterPro" id="IPR001841">
    <property type="entry name" value="Znf_RING"/>
</dbReference>
<dbReference type="GO" id="GO:0008270">
    <property type="term" value="F:zinc ion binding"/>
    <property type="evidence" value="ECO:0007669"/>
    <property type="project" value="UniProtKB-KW"/>
</dbReference>
<feature type="compositionally biased region" description="Pro residues" evidence="4">
    <location>
        <begin position="7"/>
        <end position="18"/>
    </location>
</feature>
<dbReference type="AlphaFoldDB" id="A0A226E058"/>
<dbReference type="PANTHER" id="PTHR16047">
    <property type="entry name" value="RFWD3 PROTEIN"/>
    <property type="match status" value="1"/>
</dbReference>
<dbReference type="GO" id="GO:0004842">
    <property type="term" value="F:ubiquitin-protein transferase activity"/>
    <property type="evidence" value="ECO:0007669"/>
    <property type="project" value="InterPro"/>
</dbReference>
<evidence type="ECO:0000259" key="5">
    <source>
        <dbReference type="PROSITE" id="PS50089"/>
    </source>
</evidence>
<evidence type="ECO:0000313" key="7">
    <source>
        <dbReference type="Proteomes" id="UP000198287"/>
    </source>
</evidence>
<dbReference type="GO" id="GO:0016567">
    <property type="term" value="P:protein ubiquitination"/>
    <property type="evidence" value="ECO:0007669"/>
    <property type="project" value="InterPro"/>
</dbReference>
<dbReference type="InterPro" id="IPR037381">
    <property type="entry name" value="RFWD3"/>
</dbReference>
<name>A0A226E058_FOLCA</name>
<keyword evidence="7" id="KW-1185">Reference proteome</keyword>
<feature type="domain" description="RING-type" evidence="5">
    <location>
        <begin position="272"/>
        <end position="332"/>
    </location>
</feature>
<feature type="compositionally biased region" description="Polar residues" evidence="4">
    <location>
        <begin position="130"/>
        <end position="159"/>
    </location>
</feature>
<protein>
    <submittedName>
        <fullName evidence="6">E3 ubiquitin-protein ligase HRD1</fullName>
    </submittedName>
</protein>
<dbReference type="GO" id="GO:0036297">
    <property type="term" value="P:interstrand cross-link repair"/>
    <property type="evidence" value="ECO:0007669"/>
    <property type="project" value="InterPro"/>
</dbReference>
<evidence type="ECO:0000256" key="1">
    <source>
        <dbReference type="ARBA" id="ARBA00022771"/>
    </source>
</evidence>
<evidence type="ECO:0000313" key="6">
    <source>
        <dbReference type="EMBL" id="OXA51135.1"/>
    </source>
</evidence>